<dbReference type="PROSITE" id="PS50110">
    <property type="entry name" value="RESPONSE_REGULATORY"/>
    <property type="match status" value="1"/>
</dbReference>
<dbReference type="InterPro" id="IPR039420">
    <property type="entry name" value="WalR-like"/>
</dbReference>
<organism evidence="6 7">
    <name type="scientific">Mucilaginibacter calamicampi</name>
    <dbReference type="NCBI Taxonomy" id="1302352"/>
    <lineage>
        <taxon>Bacteria</taxon>
        <taxon>Pseudomonadati</taxon>
        <taxon>Bacteroidota</taxon>
        <taxon>Sphingobacteriia</taxon>
        <taxon>Sphingobacteriales</taxon>
        <taxon>Sphingobacteriaceae</taxon>
        <taxon>Mucilaginibacter</taxon>
    </lineage>
</organism>
<feature type="domain" description="Response regulatory" evidence="5">
    <location>
        <begin position="4"/>
        <end position="120"/>
    </location>
</feature>
<dbReference type="CDD" id="cd17535">
    <property type="entry name" value="REC_NarL-like"/>
    <property type="match status" value="1"/>
</dbReference>
<dbReference type="InterPro" id="IPR000792">
    <property type="entry name" value="Tscrpt_reg_LuxR_C"/>
</dbReference>
<dbReference type="SUPFAM" id="SSF46894">
    <property type="entry name" value="C-terminal effector domain of the bipartite response regulators"/>
    <property type="match status" value="1"/>
</dbReference>
<dbReference type="Pfam" id="PF00072">
    <property type="entry name" value="Response_reg"/>
    <property type="match status" value="1"/>
</dbReference>
<proteinExistence type="predicted"/>
<dbReference type="SMART" id="SM00448">
    <property type="entry name" value="REC"/>
    <property type="match status" value="1"/>
</dbReference>
<dbReference type="PROSITE" id="PS00622">
    <property type="entry name" value="HTH_LUXR_1"/>
    <property type="match status" value="1"/>
</dbReference>
<dbReference type="Pfam" id="PF00196">
    <property type="entry name" value="GerE"/>
    <property type="match status" value="1"/>
</dbReference>
<dbReference type="PROSITE" id="PS50043">
    <property type="entry name" value="HTH_LUXR_2"/>
    <property type="match status" value="1"/>
</dbReference>
<dbReference type="SUPFAM" id="SSF52172">
    <property type="entry name" value="CheY-like"/>
    <property type="match status" value="1"/>
</dbReference>
<keyword evidence="1 3" id="KW-0597">Phosphoprotein</keyword>
<reference evidence="7" key="1">
    <citation type="journal article" date="2019" name="Int. J. Syst. Evol. Microbiol.">
        <title>The Global Catalogue of Microorganisms (GCM) 10K type strain sequencing project: providing services to taxonomists for standard genome sequencing and annotation.</title>
        <authorList>
            <consortium name="The Broad Institute Genomics Platform"/>
            <consortium name="The Broad Institute Genome Sequencing Center for Infectious Disease"/>
            <person name="Wu L."/>
            <person name="Ma J."/>
        </authorList>
    </citation>
    <scope>NUCLEOTIDE SEQUENCE [LARGE SCALE GENOMIC DNA]</scope>
    <source>
        <strain evidence="7">CCUG 63418</strain>
    </source>
</reference>
<comment type="caution">
    <text evidence="6">The sequence shown here is derived from an EMBL/GenBank/DDBJ whole genome shotgun (WGS) entry which is preliminary data.</text>
</comment>
<evidence type="ECO:0000259" key="5">
    <source>
        <dbReference type="PROSITE" id="PS50110"/>
    </source>
</evidence>
<dbReference type="InterPro" id="IPR001789">
    <property type="entry name" value="Sig_transdc_resp-reg_receiver"/>
</dbReference>
<dbReference type="PRINTS" id="PR00038">
    <property type="entry name" value="HTHLUXR"/>
</dbReference>
<evidence type="ECO:0000313" key="6">
    <source>
        <dbReference type="EMBL" id="MFD0749172.1"/>
    </source>
</evidence>
<evidence type="ECO:0000256" key="1">
    <source>
        <dbReference type="ARBA" id="ARBA00022553"/>
    </source>
</evidence>
<dbReference type="PANTHER" id="PTHR43214">
    <property type="entry name" value="TWO-COMPONENT RESPONSE REGULATOR"/>
    <property type="match status" value="1"/>
</dbReference>
<keyword evidence="7" id="KW-1185">Reference proteome</keyword>
<dbReference type="Proteomes" id="UP001596958">
    <property type="component" value="Unassembled WGS sequence"/>
</dbReference>
<gene>
    <name evidence="6" type="ORF">ACFQZS_03400</name>
</gene>
<feature type="domain" description="HTH luxR-type" evidence="4">
    <location>
        <begin position="144"/>
        <end position="209"/>
    </location>
</feature>
<evidence type="ECO:0000256" key="2">
    <source>
        <dbReference type="ARBA" id="ARBA00023125"/>
    </source>
</evidence>
<accession>A0ABW2YV56</accession>
<protein>
    <submittedName>
        <fullName evidence="6">Response regulator</fullName>
    </submittedName>
</protein>
<evidence type="ECO:0000256" key="3">
    <source>
        <dbReference type="PROSITE-ProRule" id="PRU00169"/>
    </source>
</evidence>
<dbReference type="SMART" id="SM00421">
    <property type="entry name" value="HTH_LUXR"/>
    <property type="match status" value="1"/>
</dbReference>
<dbReference type="EMBL" id="JBHTHU010000001">
    <property type="protein sequence ID" value="MFD0749172.1"/>
    <property type="molecule type" value="Genomic_DNA"/>
</dbReference>
<feature type="modified residue" description="4-aspartylphosphate" evidence="3">
    <location>
        <position position="55"/>
    </location>
</feature>
<evidence type="ECO:0000259" key="4">
    <source>
        <dbReference type="PROSITE" id="PS50043"/>
    </source>
</evidence>
<dbReference type="InterPro" id="IPR016032">
    <property type="entry name" value="Sig_transdc_resp-reg_C-effctor"/>
</dbReference>
<keyword evidence="2" id="KW-0238">DNA-binding</keyword>
<dbReference type="InterPro" id="IPR058245">
    <property type="entry name" value="NreC/VraR/RcsB-like_REC"/>
</dbReference>
<sequence>MAINVAIIEDQRELRDMLVVLINGSNGFSCAGAFENAEDAITSIPLLNPDVVLVDIHLPGQSGISCVSQLKQQCMDTHFVMCTSLEDNESIFNALKAGAAGYISKSSSPIKILDAITDAYNGGAPMSSQIARKVVASFQPDKNANSELQKLSVREQEILQYLSEGYRYKEISGFLYISIETVRKHIHNIYDKLQVNSRTDALNKVTKGGITW</sequence>
<dbReference type="InterPro" id="IPR011006">
    <property type="entry name" value="CheY-like_superfamily"/>
</dbReference>
<dbReference type="RefSeq" id="WP_377097302.1">
    <property type="nucleotide sequence ID" value="NZ_JBHTHU010000001.1"/>
</dbReference>
<dbReference type="CDD" id="cd06170">
    <property type="entry name" value="LuxR_C_like"/>
    <property type="match status" value="1"/>
</dbReference>
<evidence type="ECO:0000313" key="7">
    <source>
        <dbReference type="Proteomes" id="UP001596958"/>
    </source>
</evidence>
<name>A0ABW2YV56_9SPHI</name>
<dbReference type="Gene3D" id="3.40.50.2300">
    <property type="match status" value="1"/>
</dbReference>